<dbReference type="GO" id="GO:0006883">
    <property type="term" value="P:intracellular sodium ion homeostasis"/>
    <property type="evidence" value="ECO:0007669"/>
    <property type="project" value="TreeGrafter"/>
</dbReference>
<dbReference type="InterPro" id="IPR008250">
    <property type="entry name" value="ATPase_P-typ_transduc_dom_A_sf"/>
</dbReference>
<evidence type="ECO:0000256" key="3">
    <source>
        <dbReference type="ARBA" id="ARBA00022553"/>
    </source>
</evidence>
<dbReference type="PANTHER" id="PTHR43294:SF20">
    <property type="entry name" value="P-TYPE ATPASE"/>
    <property type="match status" value="1"/>
</dbReference>
<dbReference type="InterPro" id="IPR018303">
    <property type="entry name" value="ATPase_P-typ_P_site"/>
</dbReference>
<evidence type="ECO:0000313" key="13">
    <source>
        <dbReference type="EMBL" id="NIR76721.1"/>
    </source>
</evidence>
<dbReference type="SUPFAM" id="SSF56784">
    <property type="entry name" value="HAD-like"/>
    <property type="match status" value="1"/>
</dbReference>
<dbReference type="PANTHER" id="PTHR43294">
    <property type="entry name" value="SODIUM/POTASSIUM-TRANSPORTING ATPASE SUBUNIT ALPHA"/>
    <property type="match status" value="1"/>
</dbReference>
<keyword evidence="10 11" id="KW-0472">Membrane</keyword>
<dbReference type="Pfam" id="PF00690">
    <property type="entry name" value="Cation_ATPase_N"/>
    <property type="match status" value="1"/>
</dbReference>
<keyword evidence="7" id="KW-0460">Magnesium</keyword>
<dbReference type="InterPro" id="IPR036412">
    <property type="entry name" value="HAD-like_sf"/>
</dbReference>
<dbReference type="GO" id="GO:0030007">
    <property type="term" value="P:intracellular potassium ion homeostasis"/>
    <property type="evidence" value="ECO:0007669"/>
    <property type="project" value="TreeGrafter"/>
</dbReference>
<dbReference type="Proteomes" id="UP000702544">
    <property type="component" value="Unassembled WGS sequence"/>
</dbReference>
<sequence length="899" mass="97365">MPRADRPAHAQPIDRILSDLDVSLEEGLSSRQVKERRREHGPNRLRETKGRSVWSILFDQVKSVVMLLLGAAGVLAFAFGHLPEGVAITAVLVVNGLIGFFSEWRASRSMEALRKMGRRQTRVRREGSEDSVSVDQLVPGDIVIFDAGDLVPADLRVTEANALRVNEAALTGESMTVSKSPEPVAEDAPLAERTSMLFKGTTVVEGSGEGIAVATGMATELGRVTELAEAEEKQATPLQRRLDRLGHRLAWITLGLAALIAGAGLLSGQPTWLMIETAIALGVAAIPEGLPIVATIALARGMWLMARRQVLINRLPAVETLGATRVIFTDKTGTLTENRMTVRRLLTDGGDYELEVDPSTEKLHYKNGRDADAEAGEPPLLRQALTVGVLCNNASLPEGEDDEAKGDPTEIALLEAGRALGIDREELLDKWPEAREVAFDPDVMMMATFHERDGEYFVAVKGAPSAIVNVCDRVAQGESEDRPLEEGERESWLETVDELAADGLRVLAMAERRVESDQAEPYRQLRLLGFIGLLDPWRPEVRDSIAACQNAGIRVVMSTGDQPQTARAIGEQVGLSDDGQLAVMEGSELRDPEELSDERRRRILDTAIFARVSPKQKLQLIRTYQDAGEIVAMTGDGVNDAPALKTADIGVAMGKRGTDAARQAADMVLKDDAFSSIVAAVEEGRIIFSNIRKSTLFMLCTNVAEVIAVAIASAVRAPLPLLPLQILYLNVITDVFPALALGVGKGDSNVMNRPPRSSSESVLTRSHWLRIGGWALLIAACVLAALAAAHLWLDLEGDAAITVSFLTLGTAKVWYVFNLRDPGSSFWRNDVVRNPWIWVATALCLLLLAAALFAPGLSDVLRTRWPGAQGIGLLLVAGAIPFLVGQTIRFVQRIKAGRS</sequence>
<feature type="transmembrane region" description="Helical" evidence="11">
    <location>
        <begin position="799"/>
        <end position="817"/>
    </location>
</feature>
<dbReference type="SMART" id="SM00831">
    <property type="entry name" value="Cation_ATPase_N"/>
    <property type="match status" value="1"/>
</dbReference>
<dbReference type="SFLD" id="SFLDF00027">
    <property type="entry name" value="p-type_atpase"/>
    <property type="match status" value="1"/>
</dbReference>
<organism evidence="13 14">
    <name type="scientific">Candidatus Kutchimonas denitrificans</name>
    <dbReference type="NCBI Taxonomy" id="3056748"/>
    <lineage>
        <taxon>Bacteria</taxon>
        <taxon>Pseudomonadati</taxon>
        <taxon>Gemmatimonadota</taxon>
        <taxon>Gemmatimonadia</taxon>
        <taxon>Candidatus Palauibacterales</taxon>
        <taxon>Candidatus Palauibacteraceae</taxon>
        <taxon>Candidatus Kutchimonas</taxon>
    </lineage>
</organism>
<dbReference type="GO" id="GO:0005886">
    <property type="term" value="C:plasma membrane"/>
    <property type="evidence" value="ECO:0007669"/>
    <property type="project" value="TreeGrafter"/>
</dbReference>
<evidence type="ECO:0000256" key="9">
    <source>
        <dbReference type="ARBA" id="ARBA00022989"/>
    </source>
</evidence>
<feature type="transmembrane region" description="Helical" evidence="11">
    <location>
        <begin position="278"/>
        <end position="299"/>
    </location>
</feature>
<keyword evidence="5" id="KW-0547">Nucleotide-binding</keyword>
<evidence type="ECO:0000256" key="7">
    <source>
        <dbReference type="ARBA" id="ARBA00022842"/>
    </source>
</evidence>
<evidence type="ECO:0000256" key="2">
    <source>
        <dbReference type="ARBA" id="ARBA00005675"/>
    </source>
</evidence>
<dbReference type="Pfam" id="PF00689">
    <property type="entry name" value="Cation_ATPase_C"/>
    <property type="match status" value="1"/>
</dbReference>
<dbReference type="GO" id="GO:0005524">
    <property type="term" value="F:ATP binding"/>
    <property type="evidence" value="ECO:0007669"/>
    <property type="project" value="UniProtKB-KW"/>
</dbReference>
<dbReference type="InterPro" id="IPR023299">
    <property type="entry name" value="ATPase_P-typ_cyto_dom_N"/>
</dbReference>
<keyword evidence="9 11" id="KW-1133">Transmembrane helix</keyword>
<comment type="subcellular location">
    <subcellularLocation>
        <location evidence="1">Endomembrane system</location>
        <topology evidence="1">Multi-pass membrane protein</topology>
    </subcellularLocation>
</comment>
<evidence type="ECO:0000259" key="12">
    <source>
        <dbReference type="SMART" id="SM00831"/>
    </source>
</evidence>
<gene>
    <name evidence="13" type="ORF">GWO12_16710</name>
</gene>
<feature type="transmembrane region" description="Helical" evidence="11">
    <location>
        <begin position="870"/>
        <end position="891"/>
    </location>
</feature>
<dbReference type="FunFam" id="2.70.150.10:FF:000160">
    <property type="entry name" value="Sarcoplasmic/endoplasmic reticulum calcium ATPase 1"/>
    <property type="match status" value="1"/>
</dbReference>
<feature type="domain" description="Cation-transporting P-type ATPase N-terminal" evidence="12">
    <location>
        <begin position="7"/>
        <end position="81"/>
    </location>
</feature>
<keyword evidence="4 11" id="KW-0812">Transmembrane</keyword>
<dbReference type="InterPro" id="IPR044492">
    <property type="entry name" value="P_typ_ATPase_HD_dom"/>
</dbReference>
<feature type="transmembrane region" description="Helical" evidence="11">
    <location>
        <begin position="53"/>
        <end position="79"/>
    </location>
</feature>
<evidence type="ECO:0000256" key="6">
    <source>
        <dbReference type="ARBA" id="ARBA00022840"/>
    </source>
</evidence>
<comment type="similarity">
    <text evidence="2">Belongs to the cation transport ATPase (P-type) (TC 3.A.3) family. Type IIA subfamily.</text>
</comment>
<dbReference type="SFLD" id="SFLDG00002">
    <property type="entry name" value="C1.7:_P-type_atpase_like"/>
    <property type="match status" value="1"/>
</dbReference>
<dbReference type="InterPro" id="IPR023298">
    <property type="entry name" value="ATPase_P-typ_TM_dom_sf"/>
</dbReference>
<dbReference type="Gene3D" id="3.40.1110.10">
    <property type="entry name" value="Calcium-transporting ATPase, cytoplasmic domain N"/>
    <property type="match status" value="1"/>
</dbReference>
<dbReference type="Pfam" id="PF08282">
    <property type="entry name" value="Hydrolase_3"/>
    <property type="match status" value="1"/>
</dbReference>
<dbReference type="GO" id="GO:0005391">
    <property type="term" value="F:P-type sodium:potassium-exchanging transporter activity"/>
    <property type="evidence" value="ECO:0007669"/>
    <property type="project" value="TreeGrafter"/>
</dbReference>
<dbReference type="GO" id="GO:0036376">
    <property type="term" value="P:sodium ion export across plasma membrane"/>
    <property type="evidence" value="ECO:0007669"/>
    <property type="project" value="TreeGrafter"/>
</dbReference>
<evidence type="ECO:0000256" key="8">
    <source>
        <dbReference type="ARBA" id="ARBA00022967"/>
    </source>
</evidence>
<dbReference type="NCBIfam" id="TIGR01494">
    <property type="entry name" value="ATPase_P-type"/>
    <property type="match status" value="2"/>
</dbReference>
<dbReference type="InterPro" id="IPR023214">
    <property type="entry name" value="HAD_sf"/>
</dbReference>
<dbReference type="EMBL" id="JAACAK010000142">
    <property type="protein sequence ID" value="NIR76721.1"/>
    <property type="molecule type" value="Genomic_DNA"/>
</dbReference>
<evidence type="ECO:0000256" key="10">
    <source>
        <dbReference type="ARBA" id="ARBA00023136"/>
    </source>
</evidence>
<dbReference type="PRINTS" id="PR00120">
    <property type="entry name" value="HATPASE"/>
</dbReference>
<dbReference type="GO" id="GO:1902600">
    <property type="term" value="P:proton transmembrane transport"/>
    <property type="evidence" value="ECO:0007669"/>
    <property type="project" value="TreeGrafter"/>
</dbReference>
<evidence type="ECO:0000256" key="4">
    <source>
        <dbReference type="ARBA" id="ARBA00022692"/>
    </source>
</evidence>
<dbReference type="InterPro" id="IPR059000">
    <property type="entry name" value="ATPase_P-type_domA"/>
</dbReference>
<feature type="transmembrane region" description="Helical" evidence="11">
    <location>
        <begin position="727"/>
        <end position="746"/>
    </location>
</feature>
<evidence type="ECO:0000313" key="14">
    <source>
        <dbReference type="Proteomes" id="UP000702544"/>
    </source>
</evidence>
<dbReference type="Gene3D" id="2.70.150.10">
    <property type="entry name" value="Calcium-transporting ATPase, cytoplasmic transduction domain A"/>
    <property type="match status" value="1"/>
</dbReference>
<dbReference type="Pfam" id="PF13246">
    <property type="entry name" value="Cation_ATPase"/>
    <property type="match status" value="1"/>
</dbReference>
<evidence type="ECO:0000256" key="1">
    <source>
        <dbReference type="ARBA" id="ARBA00004127"/>
    </source>
</evidence>
<protein>
    <submittedName>
        <fullName evidence="13">Cation-transporting P-type ATPase</fullName>
    </submittedName>
</protein>
<dbReference type="InterPro" id="IPR050510">
    <property type="entry name" value="Cation_transp_ATPase_P-type"/>
</dbReference>
<dbReference type="SUPFAM" id="SSF81665">
    <property type="entry name" value="Calcium ATPase, transmembrane domain M"/>
    <property type="match status" value="1"/>
</dbReference>
<name>A0AAE4ZD64_9BACT</name>
<dbReference type="GO" id="GO:0012505">
    <property type="term" value="C:endomembrane system"/>
    <property type="evidence" value="ECO:0007669"/>
    <property type="project" value="UniProtKB-SubCell"/>
</dbReference>
<dbReference type="InterPro" id="IPR004014">
    <property type="entry name" value="ATPase_P-typ_cation-transptr_N"/>
</dbReference>
<dbReference type="GO" id="GO:1990573">
    <property type="term" value="P:potassium ion import across plasma membrane"/>
    <property type="evidence" value="ECO:0007669"/>
    <property type="project" value="TreeGrafter"/>
</dbReference>
<comment type="caution">
    <text evidence="13">The sequence shown here is derived from an EMBL/GenBank/DDBJ whole genome shotgun (WGS) entry which is preliminary data.</text>
</comment>
<accession>A0AAE4ZD64</accession>
<dbReference type="SUPFAM" id="SSF81653">
    <property type="entry name" value="Calcium ATPase, transduction domain A"/>
    <property type="match status" value="1"/>
</dbReference>
<dbReference type="SFLD" id="SFLDS00003">
    <property type="entry name" value="Haloacid_Dehalogenase"/>
    <property type="match status" value="1"/>
</dbReference>
<dbReference type="InterPro" id="IPR001757">
    <property type="entry name" value="P_typ_ATPase"/>
</dbReference>
<evidence type="ECO:0000256" key="11">
    <source>
        <dbReference type="SAM" id="Phobius"/>
    </source>
</evidence>
<dbReference type="InterPro" id="IPR006068">
    <property type="entry name" value="ATPase_P-typ_cation-transptr_C"/>
</dbReference>
<feature type="transmembrane region" description="Helical" evidence="11">
    <location>
        <begin position="85"/>
        <end position="106"/>
    </location>
</feature>
<keyword evidence="8" id="KW-1278">Translocase</keyword>
<keyword evidence="3" id="KW-0597">Phosphoprotein</keyword>
<reference evidence="13 14" key="1">
    <citation type="submission" date="2020-01" db="EMBL/GenBank/DDBJ databases">
        <title>Genomes assembled from Gulf of Kutch pelagic sediment metagenomes.</title>
        <authorList>
            <person name="Chandrashekar M."/>
            <person name="Mahajan M.S."/>
            <person name="Dave K.J."/>
            <person name="Vatsa P."/>
            <person name="Nathani N.M."/>
        </authorList>
    </citation>
    <scope>NUCLEOTIDE SEQUENCE [LARGE SCALE GENOMIC DNA]</scope>
    <source>
        <strain evidence="13">KS3-K002</strain>
    </source>
</reference>
<proteinExistence type="inferred from homology"/>
<feature type="transmembrane region" description="Helical" evidence="11">
    <location>
        <begin position="837"/>
        <end position="858"/>
    </location>
</feature>
<dbReference type="AlphaFoldDB" id="A0AAE4ZD64"/>
<dbReference type="SUPFAM" id="SSF81660">
    <property type="entry name" value="Metal cation-transporting ATPase, ATP-binding domain N"/>
    <property type="match status" value="1"/>
</dbReference>
<feature type="transmembrane region" description="Helical" evidence="11">
    <location>
        <begin position="767"/>
        <end position="793"/>
    </location>
</feature>
<dbReference type="Gene3D" id="3.40.50.1000">
    <property type="entry name" value="HAD superfamily/HAD-like"/>
    <property type="match status" value="1"/>
</dbReference>
<feature type="transmembrane region" description="Helical" evidence="11">
    <location>
        <begin position="249"/>
        <end position="266"/>
    </location>
</feature>
<dbReference type="Pfam" id="PF00122">
    <property type="entry name" value="E1-E2_ATPase"/>
    <property type="match status" value="1"/>
</dbReference>
<dbReference type="GO" id="GO:0016887">
    <property type="term" value="F:ATP hydrolysis activity"/>
    <property type="evidence" value="ECO:0007669"/>
    <property type="project" value="InterPro"/>
</dbReference>
<keyword evidence="6" id="KW-0067">ATP-binding</keyword>
<evidence type="ECO:0000256" key="5">
    <source>
        <dbReference type="ARBA" id="ARBA00022741"/>
    </source>
</evidence>
<dbReference type="PROSITE" id="PS00154">
    <property type="entry name" value="ATPASE_E1_E2"/>
    <property type="match status" value="1"/>
</dbReference>
<dbReference type="PRINTS" id="PR00119">
    <property type="entry name" value="CATATPASE"/>
</dbReference>
<feature type="transmembrane region" description="Helical" evidence="11">
    <location>
        <begin position="695"/>
        <end position="715"/>
    </location>
</feature>
<dbReference type="Gene3D" id="1.20.1110.10">
    <property type="entry name" value="Calcium-transporting ATPase, transmembrane domain"/>
    <property type="match status" value="1"/>
</dbReference>